<dbReference type="STRING" id="1097556.R4XHP5"/>
<dbReference type="PROSITE" id="PS51471">
    <property type="entry name" value="FE2OG_OXY"/>
    <property type="match status" value="1"/>
</dbReference>
<dbReference type="Gene3D" id="2.60.120.590">
    <property type="entry name" value="Alpha-ketoglutarate-dependent dioxygenase AlkB-like"/>
    <property type="match status" value="1"/>
</dbReference>
<dbReference type="AlphaFoldDB" id="R4XHP5"/>
<dbReference type="InterPro" id="IPR027450">
    <property type="entry name" value="AlkB-like"/>
</dbReference>
<reference evidence="2 3" key="1">
    <citation type="journal article" date="2013" name="MBio">
        <title>Genome sequencing of the plant pathogen Taphrina deformans, the causal agent of peach leaf curl.</title>
        <authorList>
            <person name="Cisse O.H."/>
            <person name="Almeida J.M.G.C.F."/>
            <person name="Fonseca A."/>
            <person name="Kumar A.A."/>
            <person name="Salojaervi J."/>
            <person name="Overmyer K."/>
            <person name="Hauser P.M."/>
            <person name="Pagni M."/>
        </authorList>
    </citation>
    <scope>NUCLEOTIDE SEQUENCE [LARGE SCALE GENOMIC DNA]</scope>
    <source>
        <strain evidence="3">PYCC 5710 / ATCC 11124 / CBS 356.35 / IMI 108563 / JCM 9778 / NBRC 8474</strain>
    </source>
</reference>
<dbReference type="GO" id="GO:0006307">
    <property type="term" value="P:DNA alkylation repair"/>
    <property type="evidence" value="ECO:0007669"/>
    <property type="project" value="InterPro"/>
</dbReference>
<dbReference type="VEuPathDB" id="FungiDB:TAPDE_004409"/>
<accession>R4XHP5</accession>
<dbReference type="eggNOG" id="ENOG502QRZN">
    <property type="taxonomic scope" value="Eukaryota"/>
</dbReference>
<sequence>MSVVEGESILLTEWLDSGLAETIFQTLAEQIPFRKMSNFGSDVPRLVAVQHAPSREGDVPVYRHPTDASPPSQLFSPIIANLVSRINALLGTSLNHALIQHYRTGVDNISEHSDKTIDIVPGSVIVNASFGAQRTMTLRCKANRSSEGVREMKENIAVPLPHNSLFVMTLETNAAWTHAIRANKRAARDQSEAELSYNGSRISLTLREIGTFITPDGRIYGSGARNRCRSEACQIDPGESAWDELILGFGKENKGRSIDFGGYYARGSDALH</sequence>
<dbReference type="Pfam" id="PF13532">
    <property type="entry name" value="2OG-FeII_Oxy_2"/>
    <property type="match status" value="1"/>
</dbReference>
<dbReference type="GO" id="GO:0051213">
    <property type="term" value="F:dioxygenase activity"/>
    <property type="evidence" value="ECO:0007669"/>
    <property type="project" value="InterPro"/>
</dbReference>
<protein>
    <recommendedName>
        <fullName evidence="1">Fe2OG dioxygenase domain-containing protein</fullName>
    </recommendedName>
</protein>
<evidence type="ECO:0000313" key="2">
    <source>
        <dbReference type="EMBL" id="CCG84043.1"/>
    </source>
</evidence>
<proteinExistence type="predicted"/>
<dbReference type="SUPFAM" id="SSF51197">
    <property type="entry name" value="Clavaminate synthase-like"/>
    <property type="match status" value="1"/>
</dbReference>
<dbReference type="Proteomes" id="UP000013776">
    <property type="component" value="Unassembled WGS sequence"/>
</dbReference>
<feature type="domain" description="Fe2OG dioxygenase" evidence="1">
    <location>
        <begin position="93"/>
        <end position="215"/>
    </location>
</feature>
<dbReference type="InterPro" id="IPR005123">
    <property type="entry name" value="Oxoglu/Fe-dep_dioxygenase_dom"/>
</dbReference>
<dbReference type="InterPro" id="IPR032854">
    <property type="entry name" value="ALKBH3"/>
</dbReference>
<organism evidence="2 3">
    <name type="scientific">Taphrina deformans (strain PYCC 5710 / ATCC 11124 / CBS 356.35 / IMI 108563 / JCM 9778 / NBRC 8474)</name>
    <name type="common">Peach leaf curl fungus</name>
    <name type="synonym">Lalaria deformans</name>
    <dbReference type="NCBI Taxonomy" id="1097556"/>
    <lineage>
        <taxon>Eukaryota</taxon>
        <taxon>Fungi</taxon>
        <taxon>Dikarya</taxon>
        <taxon>Ascomycota</taxon>
        <taxon>Taphrinomycotina</taxon>
        <taxon>Taphrinomycetes</taxon>
        <taxon>Taphrinales</taxon>
        <taxon>Taphrinaceae</taxon>
        <taxon>Taphrina</taxon>
    </lineage>
</organism>
<dbReference type="PANTHER" id="PTHR31212">
    <property type="entry name" value="ALPHA-KETOGLUTARATE-DEPENDENT DIOXYGENASE ALKB HOMOLOG 3"/>
    <property type="match status" value="1"/>
</dbReference>
<dbReference type="InterPro" id="IPR037151">
    <property type="entry name" value="AlkB-like_sf"/>
</dbReference>
<keyword evidence="3" id="KW-1185">Reference proteome</keyword>
<comment type="caution">
    <text evidence="2">The sequence shown here is derived from an EMBL/GenBank/DDBJ whole genome shotgun (WGS) entry which is preliminary data.</text>
</comment>
<name>R4XHP5_TAPDE</name>
<evidence type="ECO:0000259" key="1">
    <source>
        <dbReference type="PROSITE" id="PS51471"/>
    </source>
</evidence>
<dbReference type="PANTHER" id="PTHR31212:SF5">
    <property type="entry name" value="ISOCHORISMATASE FAMILY PROTEIN FAMILY (AFU_ORTHOLOGUE AFUA_3G14500)"/>
    <property type="match status" value="1"/>
</dbReference>
<gene>
    <name evidence="2" type="ORF">TAPDE_004409</name>
</gene>
<evidence type="ECO:0000313" key="3">
    <source>
        <dbReference type="Proteomes" id="UP000013776"/>
    </source>
</evidence>
<dbReference type="EMBL" id="CAHR02000196">
    <property type="protein sequence ID" value="CCG84043.1"/>
    <property type="molecule type" value="Genomic_DNA"/>
</dbReference>
<dbReference type="OrthoDB" id="445341at2759"/>